<dbReference type="PROSITE" id="PS50880">
    <property type="entry name" value="TOPRIM"/>
    <property type="match status" value="1"/>
</dbReference>
<evidence type="ECO:0000256" key="2">
    <source>
        <dbReference type="ARBA" id="ARBA00022763"/>
    </source>
</evidence>
<dbReference type="PANTHER" id="PTHR30446:SF0">
    <property type="entry name" value="RECOMBINATION PROTEIN RECR"/>
    <property type="match status" value="1"/>
</dbReference>
<keyword evidence="1" id="KW-0479">Metal-binding</keyword>
<protein>
    <submittedName>
        <fullName evidence="8">Recombination protein RecR</fullName>
    </submittedName>
</protein>
<comment type="caution">
    <text evidence="8">The sequence shown here is derived from an EMBL/GenBank/DDBJ whole genome shotgun (WGS) entry which is preliminary data.</text>
</comment>
<dbReference type="Pfam" id="PF21176">
    <property type="entry name" value="RecR_HhH"/>
    <property type="match status" value="1"/>
</dbReference>
<dbReference type="InterPro" id="IPR000093">
    <property type="entry name" value="DNA_Rcmb_RecR"/>
</dbReference>
<reference evidence="8" key="1">
    <citation type="submission" date="2019-08" db="EMBL/GenBank/DDBJ databases">
        <authorList>
            <person name="Kucharzyk K."/>
            <person name="Murdoch R.W."/>
            <person name="Higgins S."/>
            <person name="Loffler F."/>
        </authorList>
    </citation>
    <scope>NUCLEOTIDE SEQUENCE</scope>
</reference>
<dbReference type="PANTHER" id="PTHR30446">
    <property type="entry name" value="RECOMBINATION PROTEIN RECR"/>
    <property type="match status" value="1"/>
</dbReference>
<dbReference type="EMBL" id="VSSQ01015931">
    <property type="protein sequence ID" value="MPM56790.1"/>
    <property type="molecule type" value="Genomic_DNA"/>
</dbReference>
<dbReference type="SUPFAM" id="SSF111304">
    <property type="entry name" value="Recombination protein RecR"/>
    <property type="match status" value="1"/>
</dbReference>
<dbReference type="Gene3D" id="3.40.1360.10">
    <property type="match status" value="1"/>
</dbReference>
<keyword evidence="5" id="KW-0233">DNA recombination</keyword>
<dbReference type="CDD" id="cd01025">
    <property type="entry name" value="TOPRIM_recR"/>
    <property type="match status" value="1"/>
</dbReference>
<dbReference type="Gene3D" id="6.10.250.240">
    <property type="match status" value="1"/>
</dbReference>
<evidence type="ECO:0000313" key="8">
    <source>
        <dbReference type="EMBL" id="MPM56790.1"/>
    </source>
</evidence>
<keyword evidence="4" id="KW-0862">Zinc</keyword>
<dbReference type="InterPro" id="IPR023627">
    <property type="entry name" value="Rcmb_RecR"/>
</dbReference>
<dbReference type="PROSITE" id="PS01300">
    <property type="entry name" value="RECR"/>
    <property type="match status" value="1"/>
</dbReference>
<sequence>MPTPAEYPEPLEALIGHLKQLPGVGRRSAERMAMALLKLQPEKLRDFGNAIANLPIAVSWCPQCGNITTGNAPCRICASPHRDAAVICVVEDFTRIAGIEKSGGFRGLYHVLGGRLSPLDDAGEDQLHIESLERRLAGGTVREVIIALSGDVEGRATALYLARRLSGQVEKITQLAQGLPAGGDLAYADSATILAALSGRRAL</sequence>
<gene>
    <name evidence="8" type="primary">recR_32</name>
    <name evidence="8" type="ORF">SDC9_103605</name>
</gene>
<dbReference type="AlphaFoldDB" id="A0A645AUI9"/>
<evidence type="ECO:0000256" key="3">
    <source>
        <dbReference type="ARBA" id="ARBA00022771"/>
    </source>
</evidence>
<dbReference type="GO" id="GO:0006281">
    <property type="term" value="P:DNA repair"/>
    <property type="evidence" value="ECO:0007669"/>
    <property type="project" value="UniProtKB-KW"/>
</dbReference>
<feature type="domain" description="Toprim" evidence="7">
    <location>
        <begin position="85"/>
        <end position="180"/>
    </location>
</feature>
<dbReference type="GO" id="GO:0003677">
    <property type="term" value="F:DNA binding"/>
    <property type="evidence" value="ECO:0007669"/>
    <property type="project" value="InterPro"/>
</dbReference>
<evidence type="ECO:0000256" key="6">
    <source>
        <dbReference type="ARBA" id="ARBA00023204"/>
    </source>
</evidence>
<dbReference type="Gene3D" id="3.30.60.80">
    <property type="match status" value="1"/>
</dbReference>
<dbReference type="Gene3D" id="1.10.8.420">
    <property type="entry name" value="RecR Domain 1"/>
    <property type="match status" value="1"/>
</dbReference>
<dbReference type="SMART" id="SM00493">
    <property type="entry name" value="TOPRIM"/>
    <property type="match status" value="1"/>
</dbReference>
<dbReference type="HAMAP" id="MF_00017">
    <property type="entry name" value="RecR"/>
    <property type="match status" value="1"/>
</dbReference>
<evidence type="ECO:0000256" key="5">
    <source>
        <dbReference type="ARBA" id="ARBA00023172"/>
    </source>
</evidence>
<proteinExistence type="inferred from homology"/>
<dbReference type="Pfam" id="PF21175">
    <property type="entry name" value="RecR_C"/>
    <property type="match status" value="1"/>
</dbReference>
<keyword evidence="3" id="KW-0863">Zinc-finger</keyword>
<evidence type="ECO:0000259" key="7">
    <source>
        <dbReference type="PROSITE" id="PS50880"/>
    </source>
</evidence>
<dbReference type="InterPro" id="IPR015967">
    <property type="entry name" value="Rcmb_RecR_Znf"/>
</dbReference>
<keyword evidence="6" id="KW-0234">DNA repair</keyword>
<dbReference type="GO" id="GO:0008270">
    <property type="term" value="F:zinc ion binding"/>
    <property type="evidence" value="ECO:0007669"/>
    <property type="project" value="UniProtKB-KW"/>
</dbReference>
<evidence type="ECO:0000256" key="4">
    <source>
        <dbReference type="ARBA" id="ARBA00022833"/>
    </source>
</evidence>
<organism evidence="8">
    <name type="scientific">bioreactor metagenome</name>
    <dbReference type="NCBI Taxonomy" id="1076179"/>
    <lineage>
        <taxon>unclassified sequences</taxon>
        <taxon>metagenomes</taxon>
        <taxon>ecological metagenomes</taxon>
    </lineage>
</organism>
<dbReference type="Pfam" id="PF13662">
    <property type="entry name" value="Toprim_4"/>
    <property type="match status" value="1"/>
</dbReference>
<dbReference type="GO" id="GO:0006310">
    <property type="term" value="P:DNA recombination"/>
    <property type="evidence" value="ECO:0007669"/>
    <property type="project" value="UniProtKB-KW"/>
</dbReference>
<keyword evidence="2" id="KW-0227">DNA damage</keyword>
<evidence type="ECO:0000256" key="1">
    <source>
        <dbReference type="ARBA" id="ARBA00022723"/>
    </source>
</evidence>
<accession>A0A645AUI9</accession>
<dbReference type="InterPro" id="IPR034137">
    <property type="entry name" value="TOPRIM_RecR"/>
</dbReference>
<dbReference type="InterPro" id="IPR006171">
    <property type="entry name" value="TOPRIM_dom"/>
</dbReference>
<dbReference type="NCBIfam" id="TIGR00615">
    <property type="entry name" value="recR"/>
    <property type="match status" value="1"/>
</dbReference>
<name>A0A645AUI9_9ZZZZ</name>